<evidence type="ECO:0000256" key="2">
    <source>
        <dbReference type="ARBA" id="ARBA00022729"/>
    </source>
</evidence>
<name>A0ABY2RN50_9NOCA</name>
<accession>A0ABY2RN50</accession>
<dbReference type="Proteomes" id="UP000305109">
    <property type="component" value="Unassembled WGS sequence"/>
</dbReference>
<proteinExistence type="inferred from homology"/>
<comment type="similarity">
    <text evidence="1">Belongs to the leucine-binding protein family.</text>
</comment>
<dbReference type="PANTHER" id="PTHR30483">
    <property type="entry name" value="LEUCINE-SPECIFIC-BINDING PROTEIN"/>
    <property type="match status" value="1"/>
</dbReference>
<keyword evidence="2" id="KW-0732">Signal</keyword>
<dbReference type="InterPro" id="IPR051010">
    <property type="entry name" value="BCAA_transport"/>
</dbReference>
<gene>
    <name evidence="5" type="ORF">FCG67_08950</name>
</gene>
<sequence>MQPRRAAAGFRDRERAGNRSSTGWIRRWRPRWKLPTCKGRAVNFKRIAPAIAALATASLVAAGCSSDGGADAADNAATGDPIKVGQIVPIEAPGLGSATYAASTVASVDAFNERGGVNGRPLELLQCDSMGDPNKEVDCANKMVSEGAVATLADFTPASSEATSKILFDAGIARVGLNPVNMSEFIATNIYTPFSGSLLNLYGMIDILVAQGKTKLSLMRPDLPVTAQLVGLLTPAVQAKGAEIVNDVAVGAGATDYTQFIAAAERNDAQGVIMALGASDANPIAQAFEQLGSKLTFALGTAGFTQADLQDLGTFATTSTYTSPTPAPSSSTEDFPGLKEFLADMDKSGKEELELQNLTGDAVNPWLSVRAFGEVAKNRTEIDAANIWKGFENAKDIDMAGLIPAWTPGAVEQFGIFPRISNSMMYKMSFDGDVLVTDPTQYDLRTPTA</sequence>
<organism evidence="5 6">
    <name type="scientific">Rhodococcus oryzae</name>
    <dbReference type="NCBI Taxonomy" id="2571143"/>
    <lineage>
        <taxon>Bacteria</taxon>
        <taxon>Bacillati</taxon>
        <taxon>Actinomycetota</taxon>
        <taxon>Actinomycetes</taxon>
        <taxon>Mycobacteriales</taxon>
        <taxon>Nocardiaceae</taxon>
        <taxon>Rhodococcus</taxon>
    </lineage>
</organism>
<dbReference type="PANTHER" id="PTHR30483:SF6">
    <property type="entry name" value="PERIPLASMIC BINDING PROTEIN OF ABC TRANSPORTER FOR NATURAL AMINO ACIDS"/>
    <property type="match status" value="1"/>
</dbReference>
<dbReference type="Gene3D" id="3.40.50.2300">
    <property type="match status" value="2"/>
</dbReference>
<dbReference type="InterPro" id="IPR028081">
    <property type="entry name" value="Leu-bd"/>
</dbReference>
<feature type="region of interest" description="Disordered" evidence="3">
    <location>
        <begin position="1"/>
        <end position="22"/>
    </location>
</feature>
<evidence type="ECO:0000256" key="1">
    <source>
        <dbReference type="ARBA" id="ARBA00010062"/>
    </source>
</evidence>
<protein>
    <recommendedName>
        <fullName evidence="4">Leucine-binding protein domain-containing protein</fullName>
    </recommendedName>
</protein>
<feature type="domain" description="Leucine-binding protein" evidence="4">
    <location>
        <begin position="81"/>
        <end position="400"/>
    </location>
</feature>
<dbReference type="Pfam" id="PF13458">
    <property type="entry name" value="Peripla_BP_6"/>
    <property type="match status" value="1"/>
</dbReference>
<dbReference type="SUPFAM" id="SSF53822">
    <property type="entry name" value="Periplasmic binding protein-like I"/>
    <property type="match status" value="1"/>
</dbReference>
<evidence type="ECO:0000313" key="5">
    <source>
        <dbReference type="EMBL" id="TJZ79715.1"/>
    </source>
</evidence>
<keyword evidence="6" id="KW-1185">Reference proteome</keyword>
<comment type="caution">
    <text evidence="5">The sequence shown here is derived from an EMBL/GenBank/DDBJ whole genome shotgun (WGS) entry which is preliminary data.</text>
</comment>
<reference evidence="5 6" key="1">
    <citation type="submission" date="2019-04" db="EMBL/GenBank/DDBJ databases">
        <title>Rhodococcus oryzae sp. nov., a novel actinomycete isolated from rhizosphere soil of rice (Oryza sativa L.).</title>
        <authorList>
            <person name="Li C."/>
        </authorList>
    </citation>
    <scope>NUCLEOTIDE SEQUENCE [LARGE SCALE GENOMIC DNA]</scope>
    <source>
        <strain evidence="5 6">NEAU-CX67</strain>
    </source>
</reference>
<evidence type="ECO:0000313" key="6">
    <source>
        <dbReference type="Proteomes" id="UP000305109"/>
    </source>
</evidence>
<dbReference type="InterPro" id="IPR028082">
    <property type="entry name" value="Peripla_BP_I"/>
</dbReference>
<evidence type="ECO:0000256" key="3">
    <source>
        <dbReference type="SAM" id="MobiDB-lite"/>
    </source>
</evidence>
<evidence type="ECO:0000259" key="4">
    <source>
        <dbReference type="Pfam" id="PF13458"/>
    </source>
</evidence>
<dbReference type="EMBL" id="SUMD01000003">
    <property type="protein sequence ID" value="TJZ79715.1"/>
    <property type="molecule type" value="Genomic_DNA"/>
</dbReference>